<reference evidence="8" key="1">
    <citation type="journal article" date="2016" name="Nat. Biotechnol.">
        <title>Sequencing wild and cultivated cassava and related species reveals extensive interspecific hybridization and genetic diversity.</title>
        <authorList>
            <person name="Bredeson J.V."/>
            <person name="Lyons J.B."/>
            <person name="Prochnik S.E."/>
            <person name="Wu G.A."/>
            <person name="Ha C.M."/>
            <person name="Edsinger-Gonzales E."/>
            <person name="Grimwood J."/>
            <person name="Schmutz J."/>
            <person name="Rabbi I.Y."/>
            <person name="Egesi C."/>
            <person name="Nauluvula P."/>
            <person name="Lebot V."/>
            <person name="Ndunguru J."/>
            <person name="Mkamilo G."/>
            <person name="Bart R.S."/>
            <person name="Setter T.L."/>
            <person name="Gleadow R.M."/>
            <person name="Kulakow P."/>
            <person name="Ferguson M.E."/>
            <person name="Rounsley S."/>
            <person name="Rokhsar D.S."/>
        </authorList>
    </citation>
    <scope>NUCLEOTIDE SEQUENCE [LARGE SCALE GENOMIC DNA]</scope>
    <source>
        <strain evidence="8">cv. AM560-2</strain>
    </source>
</reference>
<keyword evidence="5 6" id="KW-0472">Membrane</keyword>
<feature type="transmembrane region" description="Helical" evidence="6">
    <location>
        <begin position="109"/>
        <end position="128"/>
    </location>
</feature>
<keyword evidence="4 6" id="KW-1133">Transmembrane helix</keyword>
<dbReference type="AlphaFoldDB" id="A0A2C9WAD2"/>
<sequence length="202" mass="22006">MAKDSSKKSIQDKTFAGVGNLIKLLPTGTVFLFQFLNPVFTNNGHCHTVNKYLSGFLIGICGFSCAFSCFTDSYIGSDGITHYGIATVKGLWPSTNAGSVDLSNYKLQFGDFVHALFSVIVFAVLSLLDSNTVECFYPSFESNEKVLLMVLPPVIGAISGTLFMLFPNKRHGIGYPSSSGLIQKVEENLYAILPSENEISLY</sequence>
<comment type="subcellular location">
    <subcellularLocation>
        <location evidence="1">Membrane</location>
        <topology evidence="1">Multi-pass membrane protein</topology>
    </subcellularLocation>
</comment>
<dbReference type="PANTHER" id="PTHR31621:SF66">
    <property type="entry name" value="PROTEIN DMP2"/>
    <property type="match status" value="1"/>
</dbReference>
<evidence type="ECO:0008006" key="9">
    <source>
        <dbReference type="Google" id="ProtNLM"/>
    </source>
</evidence>
<protein>
    <recommendedName>
        <fullName evidence="9">DUF679 domain membrane protein 2</fullName>
    </recommendedName>
</protein>
<comment type="similarity">
    <text evidence="2">Belongs to the plant DMP1 protein family.</text>
</comment>
<evidence type="ECO:0000313" key="7">
    <source>
        <dbReference type="EMBL" id="OAY55903.1"/>
    </source>
</evidence>
<feature type="transmembrane region" description="Helical" evidence="6">
    <location>
        <begin position="21"/>
        <end position="40"/>
    </location>
</feature>
<dbReference type="Gramene" id="Manes.03G188500.1.v8.1">
    <property type="protein sequence ID" value="Manes.03G188500.1.v8.1.CDS"/>
    <property type="gene ID" value="Manes.03G188500.v8.1"/>
</dbReference>
<evidence type="ECO:0000256" key="4">
    <source>
        <dbReference type="ARBA" id="ARBA00022989"/>
    </source>
</evidence>
<dbReference type="Pfam" id="PF05078">
    <property type="entry name" value="DUF679"/>
    <property type="match status" value="1"/>
</dbReference>
<dbReference type="Proteomes" id="UP000091857">
    <property type="component" value="Chromosome 3"/>
</dbReference>
<dbReference type="GO" id="GO:0005737">
    <property type="term" value="C:cytoplasm"/>
    <property type="evidence" value="ECO:0007669"/>
    <property type="project" value="UniProtKB-ARBA"/>
</dbReference>
<evidence type="ECO:0000256" key="1">
    <source>
        <dbReference type="ARBA" id="ARBA00004141"/>
    </source>
</evidence>
<dbReference type="GO" id="GO:0016020">
    <property type="term" value="C:membrane"/>
    <property type="evidence" value="ECO:0007669"/>
    <property type="project" value="UniProtKB-SubCell"/>
</dbReference>
<keyword evidence="8" id="KW-1185">Reference proteome</keyword>
<comment type="caution">
    <text evidence="7">The sequence shown here is derived from an EMBL/GenBank/DDBJ whole genome shotgun (WGS) entry which is preliminary data.</text>
</comment>
<gene>
    <name evidence="7" type="ORF">MANES_03G188500v8</name>
</gene>
<evidence type="ECO:0000256" key="5">
    <source>
        <dbReference type="ARBA" id="ARBA00023136"/>
    </source>
</evidence>
<feature type="transmembrane region" description="Helical" evidence="6">
    <location>
        <begin position="52"/>
        <end position="70"/>
    </location>
</feature>
<dbReference type="OMA" id="LSERTMM"/>
<evidence type="ECO:0000313" key="8">
    <source>
        <dbReference type="Proteomes" id="UP000091857"/>
    </source>
</evidence>
<dbReference type="STRING" id="3983.A0A2C9WAD2"/>
<keyword evidence="3 6" id="KW-0812">Transmembrane</keyword>
<dbReference type="GO" id="GO:0010256">
    <property type="term" value="P:endomembrane system organization"/>
    <property type="evidence" value="ECO:0000318"/>
    <property type="project" value="GO_Central"/>
</dbReference>
<evidence type="ECO:0000256" key="6">
    <source>
        <dbReference type="SAM" id="Phobius"/>
    </source>
</evidence>
<dbReference type="PANTHER" id="PTHR31621">
    <property type="entry name" value="PROTEIN DMP3"/>
    <property type="match status" value="1"/>
</dbReference>
<dbReference type="EMBL" id="CM004389">
    <property type="protein sequence ID" value="OAY55903.1"/>
    <property type="molecule type" value="Genomic_DNA"/>
</dbReference>
<accession>A0A2C9WAD2</accession>
<evidence type="ECO:0000256" key="3">
    <source>
        <dbReference type="ARBA" id="ARBA00022692"/>
    </source>
</evidence>
<feature type="transmembrane region" description="Helical" evidence="6">
    <location>
        <begin position="148"/>
        <end position="166"/>
    </location>
</feature>
<name>A0A2C9WAD2_MANES</name>
<organism evidence="7 8">
    <name type="scientific">Manihot esculenta</name>
    <name type="common">Cassava</name>
    <name type="synonym">Jatropha manihot</name>
    <dbReference type="NCBI Taxonomy" id="3983"/>
    <lineage>
        <taxon>Eukaryota</taxon>
        <taxon>Viridiplantae</taxon>
        <taxon>Streptophyta</taxon>
        <taxon>Embryophyta</taxon>
        <taxon>Tracheophyta</taxon>
        <taxon>Spermatophyta</taxon>
        <taxon>Magnoliopsida</taxon>
        <taxon>eudicotyledons</taxon>
        <taxon>Gunneridae</taxon>
        <taxon>Pentapetalae</taxon>
        <taxon>rosids</taxon>
        <taxon>fabids</taxon>
        <taxon>Malpighiales</taxon>
        <taxon>Euphorbiaceae</taxon>
        <taxon>Crotonoideae</taxon>
        <taxon>Manihoteae</taxon>
        <taxon>Manihot</taxon>
    </lineage>
</organism>
<evidence type="ECO:0000256" key="2">
    <source>
        <dbReference type="ARBA" id="ARBA00008707"/>
    </source>
</evidence>
<proteinExistence type="inferred from homology"/>
<dbReference type="InterPro" id="IPR007770">
    <property type="entry name" value="DMP"/>
</dbReference>